<dbReference type="Pfam" id="PF00547">
    <property type="entry name" value="Urease_gamma"/>
    <property type="match status" value="1"/>
</dbReference>
<feature type="binding site" evidence="8">
    <location>
        <position position="544"/>
    </location>
    <ligand>
        <name>Ni(2+)</name>
        <dbReference type="ChEBI" id="CHEBI:49786"/>
        <label>2</label>
    </ligand>
</feature>
<evidence type="ECO:0000256" key="6">
    <source>
        <dbReference type="PIRNR" id="PIRNR001222"/>
    </source>
</evidence>
<dbReference type="NCBIfam" id="TIGR00193">
    <property type="entry name" value="urease_gam"/>
    <property type="match status" value="1"/>
</dbReference>
<evidence type="ECO:0000313" key="12">
    <source>
        <dbReference type="EMBL" id="CAD9231836.1"/>
    </source>
</evidence>
<dbReference type="GO" id="GO:0035550">
    <property type="term" value="C:urease complex"/>
    <property type="evidence" value="ECO:0007669"/>
    <property type="project" value="InterPro"/>
</dbReference>
<dbReference type="InterPro" id="IPR002026">
    <property type="entry name" value="Urease_gamma/gamma-beta_su"/>
</dbReference>
<dbReference type="SUPFAM" id="SSF54111">
    <property type="entry name" value="Urease, gamma-subunit"/>
    <property type="match status" value="1"/>
</dbReference>
<dbReference type="InterPro" id="IPR011059">
    <property type="entry name" value="Metal-dep_hydrolase_composite"/>
</dbReference>
<dbReference type="PROSITE" id="PS51368">
    <property type="entry name" value="UREASE_3"/>
    <property type="match status" value="1"/>
</dbReference>
<dbReference type="Pfam" id="PF00699">
    <property type="entry name" value="Urease_beta"/>
    <property type="match status" value="1"/>
</dbReference>
<comment type="PTM">
    <text evidence="7">Carbamylation allows a single lysine to coordinate two nickel ions.</text>
</comment>
<dbReference type="NCBIfam" id="TIGR01792">
    <property type="entry name" value="urease_alph"/>
    <property type="match status" value="1"/>
</dbReference>
<feature type="binding site" description="via carbamate group" evidence="8">
    <location>
        <position position="489"/>
    </location>
    <ligand>
        <name>Ni(2+)</name>
        <dbReference type="ChEBI" id="CHEBI:49786"/>
        <label>2</label>
    </ligand>
</feature>
<evidence type="ECO:0000256" key="9">
    <source>
        <dbReference type="PIRSR" id="PIRSR611612-52"/>
    </source>
</evidence>
<dbReference type="HAMAP" id="MF_01953">
    <property type="entry name" value="Urease_alpha"/>
    <property type="match status" value="1"/>
</dbReference>
<dbReference type="PANTHER" id="PTHR33569:SF1">
    <property type="entry name" value="UREASE"/>
    <property type="match status" value="1"/>
</dbReference>
<dbReference type="InterPro" id="IPR011612">
    <property type="entry name" value="Urease_alpha_N_dom"/>
</dbReference>
<dbReference type="InterPro" id="IPR036461">
    <property type="entry name" value="Urease_betasu_sf"/>
</dbReference>
<dbReference type="Gene3D" id="3.20.20.140">
    <property type="entry name" value="Metal-dependent hydrolases"/>
    <property type="match status" value="1"/>
</dbReference>
<dbReference type="AlphaFoldDB" id="A0A7S1TC74"/>
<organism evidence="12">
    <name type="scientific">Compsopogon caeruleus</name>
    <dbReference type="NCBI Taxonomy" id="31354"/>
    <lineage>
        <taxon>Eukaryota</taxon>
        <taxon>Rhodophyta</taxon>
        <taxon>Compsopogonophyceae</taxon>
        <taxon>Compsopogonales</taxon>
        <taxon>Compsopogonaceae</taxon>
        <taxon>Compsopogon</taxon>
    </lineage>
</organism>
<dbReference type="SUPFAM" id="SSF51556">
    <property type="entry name" value="Metallo-dependent hydrolases"/>
    <property type="match status" value="1"/>
</dbReference>
<feature type="binding site" description="via carbamate group" evidence="8">
    <location>
        <position position="489"/>
    </location>
    <ligand>
        <name>Ni(2+)</name>
        <dbReference type="ChEBI" id="CHEBI:49786"/>
        <label>1</label>
    </ligand>
</feature>
<dbReference type="InterPro" id="IPR017951">
    <property type="entry name" value="Urease_asu_c"/>
</dbReference>
<dbReference type="Pfam" id="PF01979">
    <property type="entry name" value="Amidohydro_1"/>
    <property type="match status" value="1"/>
</dbReference>
<dbReference type="NCBIfam" id="TIGR00192">
    <property type="entry name" value="urease_beta"/>
    <property type="match status" value="1"/>
</dbReference>
<dbReference type="GO" id="GO:0016151">
    <property type="term" value="F:nickel cation binding"/>
    <property type="evidence" value="ECO:0007669"/>
    <property type="project" value="InterPro"/>
</dbReference>
<dbReference type="CDD" id="cd00375">
    <property type="entry name" value="Urease_alpha"/>
    <property type="match status" value="1"/>
</dbReference>
<accession>A0A7S1TC74</accession>
<dbReference type="InterPro" id="IPR032466">
    <property type="entry name" value="Metal_Hydrolase"/>
</dbReference>
<keyword evidence="4 6" id="KW-0479">Metal-binding</keyword>
<gene>
    <name evidence="12" type="ORF">CCAE0312_LOCUS3917</name>
</gene>
<feature type="binding site" evidence="10">
    <location>
        <position position="491"/>
    </location>
    <ligand>
        <name>substrate</name>
    </ligand>
</feature>
<evidence type="ECO:0000256" key="2">
    <source>
        <dbReference type="ARBA" id="ARBA00012934"/>
    </source>
</evidence>
<feature type="active site" description="Proton donor" evidence="9 10">
    <location>
        <position position="592"/>
    </location>
</feature>
<feature type="modified residue" description="N6-carboxylysine" evidence="7">
    <location>
        <position position="489"/>
    </location>
</feature>
<keyword evidence="5 6" id="KW-0378">Hydrolase</keyword>
<dbReference type="Gene3D" id="3.30.280.10">
    <property type="entry name" value="Urease, gamma-like subunit"/>
    <property type="match status" value="1"/>
</dbReference>
<dbReference type="UniPathway" id="UPA00258">
    <property type="reaction ID" value="UER00370"/>
</dbReference>
<dbReference type="InterPro" id="IPR029754">
    <property type="entry name" value="Urease_Ni-bd"/>
</dbReference>
<evidence type="ECO:0000256" key="7">
    <source>
        <dbReference type="PIRSR" id="PIRSR001222-50"/>
    </source>
</evidence>
<dbReference type="PRINTS" id="PR01752">
    <property type="entry name" value="UREASE"/>
</dbReference>
<dbReference type="InterPro" id="IPR005848">
    <property type="entry name" value="Urease_asu"/>
</dbReference>
<dbReference type="CDD" id="cd00407">
    <property type="entry name" value="Urease_beta"/>
    <property type="match status" value="1"/>
</dbReference>
<dbReference type="FunFam" id="3.30.280.10:FF:000001">
    <property type="entry name" value="Urease subunit alpha"/>
    <property type="match status" value="1"/>
</dbReference>
<dbReference type="PROSITE" id="PS01120">
    <property type="entry name" value="UREASE_1"/>
    <property type="match status" value="1"/>
</dbReference>
<comment type="cofactor">
    <cofactor evidence="8">
        <name>Ni cation</name>
        <dbReference type="ChEBI" id="CHEBI:25516"/>
    </cofactor>
    <text evidence="8">Binds 2 nickel ions per subunit.</text>
</comment>
<comment type="pathway">
    <text evidence="1 6">Nitrogen metabolism; urea degradation; CO(2) and NH(3) from urea (urease route): step 1/1.</text>
</comment>
<dbReference type="NCBIfam" id="NF009671">
    <property type="entry name" value="PRK13192.1"/>
    <property type="match status" value="1"/>
</dbReference>
<dbReference type="InterPro" id="IPR008221">
    <property type="entry name" value="Urease"/>
</dbReference>
<feature type="binding site" evidence="8">
    <location>
        <position position="406"/>
    </location>
    <ligand>
        <name>Ni(2+)</name>
        <dbReference type="ChEBI" id="CHEBI:49786"/>
        <label>1</label>
    </ligand>
</feature>
<protein>
    <recommendedName>
        <fullName evidence="2 6">Urease</fullName>
        <ecNumber evidence="2 6">3.5.1.5</ecNumber>
    </recommendedName>
    <alternativeName>
        <fullName evidence="6">Urea amidohydrolase</fullName>
    </alternativeName>
</protein>
<dbReference type="GO" id="GO:0043419">
    <property type="term" value="P:urea catabolic process"/>
    <property type="evidence" value="ECO:0007669"/>
    <property type="project" value="UniProtKB-UniPathway"/>
</dbReference>
<evidence type="ECO:0000256" key="5">
    <source>
        <dbReference type="ARBA" id="ARBA00022801"/>
    </source>
</evidence>
<evidence type="ECO:0000256" key="10">
    <source>
        <dbReference type="PROSITE-ProRule" id="PRU00700"/>
    </source>
</evidence>
<name>A0A7S1TC74_9RHOD</name>
<dbReference type="HAMAP" id="MF_01954">
    <property type="entry name" value="Urease_beta"/>
    <property type="match status" value="1"/>
</dbReference>
<feature type="binding site" evidence="8">
    <location>
        <position position="518"/>
    </location>
    <ligand>
        <name>Ni(2+)</name>
        <dbReference type="ChEBI" id="CHEBI:49786"/>
        <label>2</label>
    </ligand>
</feature>
<dbReference type="SUPFAM" id="SSF51338">
    <property type="entry name" value="Composite domain of metallo-dependent hydrolases"/>
    <property type="match status" value="2"/>
</dbReference>
<keyword evidence="3 6" id="KW-0533">Nickel</keyword>
<dbReference type="CDD" id="cd00390">
    <property type="entry name" value="Urease_gamma"/>
    <property type="match status" value="1"/>
</dbReference>
<reference evidence="12" key="1">
    <citation type="submission" date="2021-01" db="EMBL/GenBank/DDBJ databases">
        <authorList>
            <person name="Corre E."/>
            <person name="Pelletier E."/>
            <person name="Niang G."/>
            <person name="Scheremetjew M."/>
            <person name="Finn R."/>
            <person name="Kale V."/>
            <person name="Holt S."/>
            <person name="Cochrane G."/>
            <person name="Meng A."/>
            <person name="Brown T."/>
            <person name="Cohen L."/>
        </authorList>
    </citation>
    <scope>NUCLEOTIDE SEQUENCE</scope>
    <source>
        <strain evidence="12">SAG 36.94</strain>
    </source>
</reference>
<evidence type="ECO:0000256" key="3">
    <source>
        <dbReference type="ARBA" id="ARBA00022596"/>
    </source>
</evidence>
<feature type="binding site" evidence="8">
    <location>
        <position position="408"/>
    </location>
    <ligand>
        <name>Ni(2+)</name>
        <dbReference type="ChEBI" id="CHEBI:49786"/>
        <label>1</label>
    </ligand>
</feature>
<dbReference type="EC" id="3.5.1.5" evidence="2 6"/>
<dbReference type="GO" id="GO:0009039">
    <property type="term" value="F:urease activity"/>
    <property type="evidence" value="ECO:0007669"/>
    <property type="project" value="UniProtKB-EC"/>
</dbReference>
<dbReference type="InterPro" id="IPR006680">
    <property type="entry name" value="Amidohydro-rel"/>
</dbReference>
<dbReference type="InterPro" id="IPR036463">
    <property type="entry name" value="Urease_gamma_sf"/>
</dbReference>
<evidence type="ECO:0000256" key="1">
    <source>
        <dbReference type="ARBA" id="ARBA00004897"/>
    </source>
</evidence>
<dbReference type="Gene3D" id="2.10.150.10">
    <property type="entry name" value="Urease, beta subunit"/>
    <property type="match status" value="1"/>
</dbReference>
<dbReference type="EMBL" id="HBGH01007298">
    <property type="protein sequence ID" value="CAD9231836.1"/>
    <property type="molecule type" value="Transcribed_RNA"/>
</dbReference>
<dbReference type="PANTHER" id="PTHR33569">
    <property type="entry name" value="UREASE"/>
    <property type="match status" value="1"/>
</dbReference>
<dbReference type="InterPro" id="IPR017950">
    <property type="entry name" value="Urease_AS"/>
</dbReference>
<evidence type="ECO:0000256" key="4">
    <source>
        <dbReference type="ARBA" id="ARBA00022723"/>
    </source>
</evidence>
<sequence>MRLSPREVDHLLLHHVGFLAQKRLARGIRLNSTETVGLIGLVIMELIRDGRSSVAELMQVGRQLLGTRQVLPGIADMVHEVQVEGTFPDGTKLVTVHDPICQENGDLSMALYGSFLPVPTEDIFTPVEEVNTLSMAPGKVVVSEAHGNIVLNHGRKKATLLVTNTGDRPIQVGSHYHFIECNPMLQFDRIRALGMRLNIPSGTAKRFEPGETHRVNLCEIAGHKVIRGGNGIVNGPVSEVNARIILDKLGDNGFLHLPEDSESHEMSDRTMSRQEYANLYGPTVGDRIYLGDTGLILEVEKDFASSQYGDECQFGGGKVLREGMGQSTGYPSDQVLDLVITNALVIDHSGIFKCDIGVKDGIIVGVGKAGNPDVMAGVTSNMVVGVDTEAIAGEGLIVTAGGIDTHIHFICPQQCVEALASGVTTMFGGGTGPATGTKATTCTPGASNVRLMLEALDSIPLNFGLSGKGNTSSPDDLEAQVIAGVAGLKLHEDWGTTPAAIDACLSVGDKHDIQITIHTDTLNESGFVEQSLNAFKGRTIHTYHSEGAGGGHAPDILRVCGELNVIPSSTNPTRPYTVNTIDEHLDMLMVCHHLSRNVPEDISFADSRIRAETIAAEDILHDLGAISIISSDSQAMGRVGEVVSRTWQTAAKMKQQRGSLEEDTGKSNDNFRIKRYISKYTINPAIAHGMSEWIGSVEAGKLADLVFWKPAYFGAKPELILKGGFIACAQMGDPNASIPTPQPVLSRLQFGAEAGAINERTCITFVSRASVTSSTVTTYGLKKRIVPVSSCRTVNKLSMKFNDTLPVMKVDPETFVTEADGAVLECEPSARVSLAQNYFLF</sequence>
<feature type="domain" description="Urease" evidence="11">
    <location>
        <begin position="401"/>
        <end position="841"/>
    </location>
</feature>
<dbReference type="PROSITE" id="PS00145">
    <property type="entry name" value="UREASE_2"/>
    <property type="match status" value="1"/>
</dbReference>
<dbReference type="NCBIfam" id="NF009686">
    <property type="entry name" value="PRK13207.1"/>
    <property type="match status" value="1"/>
</dbReference>
<dbReference type="SUPFAM" id="SSF51278">
    <property type="entry name" value="Urease, beta-subunit"/>
    <property type="match status" value="1"/>
</dbReference>
<feature type="binding site" evidence="8">
    <location>
        <position position="632"/>
    </location>
    <ligand>
        <name>Ni(2+)</name>
        <dbReference type="ChEBI" id="CHEBI:49786"/>
        <label>1</label>
    </ligand>
</feature>
<dbReference type="Pfam" id="PF00449">
    <property type="entry name" value="Urease_alpha"/>
    <property type="match status" value="1"/>
</dbReference>
<proteinExistence type="inferred from homology"/>
<evidence type="ECO:0000259" key="11">
    <source>
        <dbReference type="PROSITE" id="PS51368"/>
    </source>
</evidence>
<comment type="catalytic activity">
    <reaction evidence="6">
        <text>urea + 2 H2O + H(+) = hydrogencarbonate + 2 NH4(+)</text>
        <dbReference type="Rhea" id="RHEA:20557"/>
        <dbReference type="ChEBI" id="CHEBI:15377"/>
        <dbReference type="ChEBI" id="CHEBI:15378"/>
        <dbReference type="ChEBI" id="CHEBI:16199"/>
        <dbReference type="ChEBI" id="CHEBI:17544"/>
        <dbReference type="ChEBI" id="CHEBI:28938"/>
        <dbReference type="EC" id="3.5.1.5"/>
    </reaction>
</comment>
<dbReference type="InterPro" id="IPR002019">
    <property type="entry name" value="Urease_beta-like"/>
</dbReference>
<evidence type="ECO:0000256" key="8">
    <source>
        <dbReference type="PIRSR" id="PIRSR001222-51"/>
    </source>
</evidence>
<dbReference type="Gene3D" id="2.30.40.10">
    <property type="entry name" value="Urease, subunit C, domain 1"/>
    <property type="match status" value="1"/>
</dbReference>
<dbReference type="InterPro" id="IPR050069">
    <property type="entry name" value="Urease_subunit"/>
</dbReference>
<dbReference type="PIRSF" id="PIRSF001222">
    <property type="entry name" value="Urease"/>
    <property type="match status" value="1"/>
</dbReference>